<dbReference type="CDD" id="cd01949">
    <property type="entry name" value="GGDEF"/>
    <property type="match status" value="1"/>
</dbReference>
<gene>
    <name evidence="5" type="ORF">GCM10007414_17720</name>
</gene>
<organism evidence="5 6">
    <name type="scientific">Agarivorans gilvus</name>
    <dbReference type="NCBI Taxonomy" id="680279"/>
    <lineage>
        <taxon>Bacteria</taxon>
        <taxon>Pseudomonadati</taxon>
        <taxon>Pseudomonadota</taxon>
        <taxon>Gammaproteobacteria</taxon>
        <taxon>Alteromonadales</taxon>
        <taxon>Alteromonadaceae</taxon>
        <taxon>Agarivorans</taxon>
    </lineage>
</organism>
<feature type="domain" description="GGDEF" evidence="4">
    <location>
        <begin position="201"/>
        <end position="330"/>
    </location>
</feature>
<dbReference type="InterPro" id="IPR029787">
    <property type="entry name" value="Nucleotide_cyclase"/>
</dbReference>
<protein>
    <recommendedName>
        <fullName evidence="1">diguanylate cyclase</fullName>
        <ecNumber evidence="1">2.7.7.65</ecNumber>
    </recommendedName>
</protein>
<keyword evidence="3" id="KW-1133">Transmembrane helix</keyword>
<comment type="caution">
    <text evidence="5">The sequence shown here is derived from an EMBL/GenBank/DDBJ whole genome shotgun (WGS) entry which is preliminary data.</text>
</comment>
<dbReference type="Pfam" id="PF00990">
    <property type="entry name" value="GGDEF"/>
    <property type="match status" value="1"/>
</dbReference>
<feature type="transmembrane region" description="Helical" evidence="3">
    <location>
        <begin position="17"/>
        <end position="35"/>
    </location>
</feature>
<dbReference type="InterPro" id="IPR000160">
    <property type="entry name" value="GGDEF_dom"/>
</dbReference>
<evidence type="ECO:0000256" key="1">
    <source>
        <dbReference type="ARBA" id="ARBA00012528"/>
    </source>
</evidence>
<reference evidence="6" key="1">
    <citation type="journal article" date="2019" name="Int. J. Syst. Evol. Microbiol.">
        <title>The Global Catalogue of Microorganisms (GCM) 10K type strain sequencing project: providing services to taxonomists for standard genome sequencing and annotation.</title>
        <authorList>
            <consortium name="The Broad Institute Genomics Platform"/>
            <consortium name="The Broad Institute Genome Sequencing Center for Infectious Disease"/>
            <person name="Wu L."/>
            <person name="Ma J."/>
        </authorList>
    </citation>
    <scope>NUCLEOTIDE SEQUENCE [LARGE SCALE GENOMIC DNA]</scope>
    <source>
        <strain evidence="6">CGMCC 1.10131</strain>
    </source>
</reference>
<keyword evidence="3" id="KW-0472">Membrane</keyword>
<comment type="catalytic activity">
    <reaction evidence="2">
        <text>2 GTP = 3',3'-c-di-GMP + 2 diphosphate</text>
        <dbReference type="Rhea" id="RHEA:24898"/>
        <dbReference type="ChEBI" id="CHEBI:33019"/>
        <dbReference type="ChEBI" id="CHEBI:37565"/>
        <dbReference type="ChEBI" id="CHEBI:58805"/>
        <dbReference type="EC" id="2.7.7.65"/>
    </reaction>
</comment>
<dbReference type="EMBL" id="BMDY01000009">
    <property type="protein sequence ID" value="GGB04898.1"/>
    <property type="molecule type" value="Genomic_DNA"/>
</dbReference>
<evidence type="ECO:0000256" key="2">
    <source>
        <dbReference type="ARBA" id="ARBA00034247"/>
    </source>
</evidence>
<dbReference type="NCBIfam" id="TIGR00254">
    <property type="entry name" value="GGDEF"/>
    <property type="match status" value="1"/>
</dbReference>
<dbReference type="Proteomes" id="UP000651977">
    <property type="component" value="Unassembled WGS sequence"/>
</dbReference>
<dbReference type="SMART" id="SM00267">
    <property type="entry name" value="GGDEF"/>
    <property type="match status" value="1"/>
</dbReference>
<sequence length="336" mass="38468">MVAGWSPVEYTERKMSLVMHLAGFIPSAYFTIFHLLFGITWFGLIVLPCTLAVLISLFLLFNQPESQRYKTADMWFLLLAIPPVLVALTQSQMHGQYFVPALILACFIHLPLYVAERLVFAVSLAAIILGMQHLGLHQGLRFTLGVIASHIFAWGLARVLVKQNIELKELAFMDSLTRCYNRRALFDELQKAQQQYKRSKIHCSLIMLDLDHFKQINDQHGHPLGDQILLWFSGFLQQHTRVNDRVFRYGGEEFIILLHDAEFDMAYQTSEKLLAELINQPAPKELKVSFSAGIASFNGKESIDDWLERADQALYQAKQAGRQQTWPKQITTLKQS</sequence>
<dbReference type="Gene3D" id="3.30.70.270">
    <property type="match status" value="1"/>
</dbReference>
<keyword evidence="6" id="KW-1185">Reference proteome</keyword>
<feature type="transmembrane region" description="Helical" evidence="3">
    <location>
        <begin position="74"/>
        <end position="91"/>
    </location>
</feature>
<dbReference type="PANTHER" id="PTHR45138">
    <property type="entry name" value="REGULATORY COMPONENTS OF SENSORY TRANSDUCTION SYSTEM"/>
    <property type="match status" value="1"/>
</dbReference>
<dbReference type="InterPro" id="IPR050469">
    <property type="entry name" value="Diguanylate_Cyclase"/>
</dbReference>
<feature type="transmembrane region" description="Helical" evidence="3">
    <location>
        <begin position="41"/>
        <end position="62"/>
    </location>
</feature>
<feature type="transmembrane region" description="Helical" evidence="3">
    <location>
        <begin position="97"/>
        <end position="113"/>
    </location>
</feature>
<dbReference type="SUPFAM" id="SSF55073">
    <property type="entry name" value="Nucleotide cyclase"/>
    <property type="match status" value="1"/>
</dbReference>
<accession>A0ABQ1I1P6</accession>
<keyword evidence="3" id="KW-0812">Transmembrane</keyword>
<evidence type="ECO:0000256" key="3">
    <source>
        <dbReference type="SAM" id="Phobius"/>
    </source>
</evidence>
<dbReference type="InterPro" id="IPR043128">
    <property type="entry name" value="Rev_trsase/Diguanyl_cyclase"/>
</dbReference>
<proteinExistence type="predicted"/>
<dbReference type="PROSITE" id="PS50887">
    <property type="entry name" value="GGDEF"/>
    <property type="match status" value="1"/>
</dbReference>
<dbReference type="EC" id="2.7.7.65" evidence="1"/>
<dbReference type="RefSeq" id="WP_083481674.1">
    <property type="nucleotide sequence ID" value="NZ_BMDY01000009.1"/>
</dbReference>
<evidence type="ECO:0000259" key="4">
    <source>
        <dbReference type="PROSITE" id="PS50887"/>
    </source>
</evidence>
<feature type="transmembrane region" description="Helical" evidence="3">
    <location>
        <begin position="142"/>
        <end position="161"/>
    </location>
</feature>
<dbReference type="PANTHER" id="PTHR45138:SF9">
    <property type="entry name" value="DIGUANYLATE CYCLASE DGCM-RELATED"/>
    <property type="match status" value="1"/>
</dbReference>
<evidence type="ECO:0000313" key="5">
    <source>
        <dbReference type="EMBL" id="GGB04898.1"/>
    </source>
</evidence>
<name>A0ABQ1I1P6_9ALTE</name>
<evidence type="ECO:0000313" key="6">
    <source>
        <dbReference type="Proteomes" id="UP000651977"/>
    </source>
</evidence>